<dbReference type="EMBL" id="CP028811">
    <property type="protein sequence ID" value="AWA31128.1"/>
    <property type="molecule type" value="Genomic_DNA"/>
</dbReference>
<dbReference type="Proteomes" id="UP000244193">
    <property type="component" value="Chromosome"/>
</dbReference>
<gene>
    <name evidence="1" type="ORF">HYN48_14080</name>
</gene>
<organism evidence="1 2">
    <name type="scientific">Flavobacterium magnum</name>
    <dbReference type="NCBI Taxonomy" id="2162713"/>
    <lineage>
        <taxon>Bacteria</taxon>
        <taxon>Pseudomonadati</taxon>
        <taxon>Bacteroidota</taxon>
        <taxon>Flavobacteriia</taxon>
        <taxon>Flavobacteriales</taxon>
        <taxon>Flavobacteriaceae</taxon>
        <taxon>Flavobacterium</taxon>
    </lineage>
</organism>
<reference evidence="1 2" key="1">
    <citation type="submission" date="2018-04" db="EMBL/GenBank/DDBJ databases">
        <title>Genome sequencing of Flavobacterium sp. HYN0048.</title>
        <authorList>
            <person name="Yi H."/>
            <person name="Baek C."/>
        </authorList>
    </citation>
    <scope>NUCLEOTIDE SEQUENCE [LARGE SCALE GENOMIC DNA]</scope>
    <source>
        <strain evidence="1 2">HYN0048</strain>
    </source>
</reference>
<accession>A0A2S0RIT5</accession>
<protein>
    <submittedName>
        <fullName evidence="1">Uncharacterized protein</fullName>
    </submittedName>
</protein>
<evidence type="ECO:0000313" key="2">
    <source>
        <dbReference type="Proteomes" id="UP000244193"/>
    </source>
</evidence>
<dbReference type="KEGG" id="fmg:HYN48_14080"/>
<dbReference type="AlphaFoldDB" id="A0A2S0RIT5"/>
<name>A0A2S0RIT5_9FLAO</name>
<sequence>MVIVKRLENESFIFAITDRKRNILYQQSLVETFSELHYWLLYADDKQNIYYYNSDYSSQKALLFDAEKKEYNAIDFCTFEINLPKEFKKKLADDTNLGNCISLR</sequence>
<evidence type="ECO:0000313" key="1">
    <source>
        <dbReference type="EMBL" id="AWA31128.1"/>
    </source>
</evidence>
<keyword evidence="2" id="KW-1185">Reference proteome</keyword>
<proteinExistence type="predicted"/>